<comment type="catalytic activity">
    <reaction evidence="1">
        <text>ATP + protein L-histidine = ADP + protein N-phospho-L-histidine.</text>
        <dbReference type="EC" id="2.7.13.3"/>
    </reaction>
</comment>
<dbReference type="Gene3D" id="1.10.287.130">
    <property type="match status" value="1"/>
</dbReference>
<dbReference type="GO" id="GO:0005524">
    <property type="term" value="F:ATP binding"/>
    <property type="evidence" value="ECO:0007669"/>
    <property type="project" value="UniProtKB-KW"/>
</dbReference>
<evidence type="ECO:0000256" key="6">
    <source>
        <dbReference type="ARBA" id="ARBA00022741"/>
    </source>
</evidence>
<dbReference type="Proteomes" id="UP000660861">
    <property type="component" value="Unassembled WGS sequence"/>
</dbReference>
<dbReference type="PRINTS" id="PR00344">
    <property type="entry name" value="BCTRLSENSOR"/>
</dbReference>
<feature type="transmembrane region" description="Helical" evidence="10">
    <location>
        <begin position="169"/>
        <end position="191"/>
    </location>
</feature>
<dbReference type="Pfam" id="PF02518">
    <property type="entry name" value="HATPase_c"/>
    <property type="match status" value="1"/>
</dbReference>
<keyword evidence="8" id="KW-0067">ATP-binding</keyword>
<dbReference type="PROSITE" id="PS50885">
    <property type="entry name" value="HAMP"/>
    <property type="match status" value="1"/>
</dbReference>
<dbReference type="InterPro" id="IPR036097">
    <property type="entry name" value="HisK_dim/P_sf"/>
</dbReference>
<dbReference type="Pfam" id="PF00512">
    <property type="entry name" value="HisKA"/>
    <property type="match status" value="1"/>
</dbReference>
<evidence type="ECO:0000256" key="2">
    <source>
        <dbReference type="ARBA" id="ARBA00004370"/>
    </source>
</evidence>
<evidence type="ECO:0000256" key="8">
    <source>
        <dbReference type="ARBA" id="ARBA00022840"/>
    </source>
</evidence>
<keyword evidence="10" id="KW-0812">Transmembrane</keyword>
<keyword evidence="4" id="KW-0597">Phosphoprotein</keyword>
<sequence>MKFSAKLILSVTVIVSILFSLGGTLLVARNFSHALENAAAQNTGQHMLERYAIESSILGYVLGGAPYSNEKLKEYALRMTDYSDAASRLIGLYGEDGAVIAENLPALPDEDKQAALMQGEDTYLLRRTAGRTFMIVTSRMAVASHQATLVGAYDVTALYHERDRQLREFLLLDALISLLSVAAVGILSTILTRPIQKLNIASRNIAAGAYHERTEIRTRDEIGELSMSFDSMAAAVEARIHQLDDALRQRDDFISAFSHEIKTPMTSIIGYADILRTAAVDKEKQLRYASLIYQEGKRLEELSRKLMELMALTEKRSVLVPIQAEGMLLRLKRRMDAAWDGVQVQVEADTVPVMADGALLECLLANLLHNARKSEPRDAVVYLTGKRFGPRYRITVEDRGCGIPPDELARITEPFYMVDKSRSRAQGGAGLGLYLGERIARIHGTALHFESAPGEGTRVWVELEVMADASADQDR</sequence>
<evidence type="ECO:0000256" key="1">
    <source>
        <dbReference type="ARBA" id="ARBA00000085"/>
    </source>
</evidence>
<dbReference type="CDD" id="cd00075">
    <property type="entry name" value="HATPase"/>
    <property type="match status" value="1"/>
</dbReference>
<dbReference type="EC" id="2.7.13.3" evidence="3"/>
<dbReference type="AlphaFoldDB" id="A0A926EDM5"/>
<dbReference type="InterPro" id="IPR050351">
    <property type="entry name" value="BphY/WalK/GraS-like"/>
</dbReference>
<keyword evidence="7 13" id="KW-0418">Kinase</keyword>
<evidence type="ECO:0000313" key="14">
    <source>
        <dbReference type="Proteomes" id="UP000660861"/>
    </source>
</evidence>
<evidence type="ECO:0000256" key="9">
    <source>
        <dbReference type="ARBA" id="ARBA00023012"/>
    </source>
</evidence>
<dbReference type="InterPro" id="IPR003660">
    <property type="entry name" value="HAMP_dom"/>
</dbReference>
<accession>A0A926EDM5</accession>
<keyword evidence="10" id="KW-1133">Transmembrane helix</keyword>
<evidence type="ECO:0000256" key="7">
    <source>
        <dbReference type="ARBA" id="ARBA00022777"/>
    </source>
</evidence>
<comment type="caution">
    <text evidence="13">The sequence shown here is derived from an EMBL/GenBank/DDBJ whole genome shotgun (WGS) entry which is preliminary data.</text>
</comment>
<dbReference type="InterPro" id="IPR004358">
    <property type="entry name" value="Sig_transdc_His_kin-like_C"/>
</dbReference>
<dbReference type="Pfam" id="PF00672">
    <property type="entry name" value="HAMP"/>
    <property type="match status" value="1"/>
</dbReference>
<dbReference type="SMART" id="SM00388">
    <property type="entry name" value="HisKA"/>
    <property type="match status" value="1"/>
</dbReference>
<evidence type="ECO:0000256" key="4">
    <source>
        <dbReference type="ARBA" id="ARBA00022553"/>
    </source>
</evidence>
<keyword evidence="9" id="KW-0902">Two-component regulatory system</keyword>
<evidence type="ECO:0000256" key="10">
    <source>
        <dbReference type="SAM" id="Phobius"/>
    </source>
</evidence>
<keyword evidence="10" id="KW-0472">Membrane</keyword>
<dbReference type="PANTHER" id="PTHR42878">
    <property type="entry name" value="TWO-COMPONENT HISTIDINE KINASE"/>
    <property type="match status" value="1"/>
</dbReference>
<dbReference type="InterPro" id="IPR005467">
    <property type="entry name" value="His_kinase_dom"/>
</dbReference>
<dbReference type="SUPFAM" id="SSF47384">
    <property type="entry name" value="Homodimeric domain of signal transducing histidine kinase"/>
    <property type="match status" value="1"/>
</dbReference>
<dbReference type="InterPro" id="IPR036890">
    <property type="entry name" value="HATPase_C_sf"/>
</dbReference>
<dbReference type="Gene3D" id="6.10.340.10">
    <property type="match status" value="1"/>
</dbReference>
<reference evidence="13" key="1">
    <citation type="submission" date="2020-08" db="EMBL/GenBank/DDBJ databases">
        <title>Genome public.</title>
        <authorList>
            <person name="Liu C."/>
            <person name="Sun Q."/>
        </authorList>
    </citation>
    <scope>NUCLEOTIDE SEQUENCE</scope>
    <source>
        <strain evidence="13">NSJ-54</strain>
    </source>
</reference>
<dbReference type="SUPFAM" id="SSF55874">
    <property type="entry name" value="ATPase domain of HSP90 chaperone/DNA topoisomerase II/histidine kinase"/>
    <property type="match status" value="1"/>
</dbReference>
<dbReference type="GO" id="GO:0016020">
    <property type="term" value="C:membrane"/>
    <property type="evidence" value="ECO:0007669"/>
    <property type="project" value="UniProtKB-SubCell"/>
</dbReference>
<keyword evidence="6" id="KW-0547">Nucleotide-binding</keyword>
<feature type="domain" description="HAMP" evidence="12">
    <location>
        <begin position="189"/>
        <end position="241"/>
    </location>
</feature>
<evidence type="ECO:0000256" key="5">
    <source>
        <dbReference type="ARBA" id="ARBA00022679"/>
    </source>
</evidence>
<dbReference type="Gene3D" id="3.30.565.10">
    <property type="entry name" value="Histidine kinase-like ATPase, C-terminal domain"/>
    <property type="match status" value="1"/>
</dbReference>
<dbReference type="GO" id="GO:0000156">
    <property type="term" value="F:phosphorelay response regulator activity"/>
    <property type="evidence" value="ECO:0007669"/>
    <property type="project" value="TreeGrafter"/>
</dbReference>
<organism evidence="13 14">
    <name type="scientific">Zongyangia hominis</name>
    <dbReference type="NCBI Taxonomy" id="2763677"/>
    <lineage>
        <taxon>Bacteria</taxon>
        <taxon>Bacillati</taxon>
        <taxon>Bacillota</taxon>
        <taxon>Clostridia</taxon>
        <taxon>Eubacteriales</taxon>
        <taxon>Oscillospiraceae</taxon>
        <taxon>Zongyangia</taxon>
    </lineage>
</organism>
<gene>
    <name evidence="13" type="ORF">H8709_06525</name>
</gene>
<feature type="domain" description="Histidine kinase" evidence="11">
    <location>
        <begin position="256"/>
        <end position="467"/>
    </location>
</feature>
<dbReference type="GO" id="GO:0030295">
    <property type="term" value="F:protein kinase activator activity"/>
    <property type="evidence" value="ECO:0007669"/>
    <property type="project" value="TreeGrafter"/>
</dbReference>
<evidence type="ECO:0000313" key="13">
    <source>
        <dbReference type="EMBL" id="MBC8570484.1"/>
    </source>
</evidence>
<dbReference type="SMART" id="SM00304">
    <property type="entry name" value="HAMP"/>
    <property type="match status" value="1"/>
</dbReference>
<dbReference type="CDD" id="cd06225">
    <property type="entry name" value="HAMP"/>
    <property type="match status" value="1"/>
</dbReference>
<evidence type="ECO:0000259" key="11">
    <source>
        <dbReference type="PROSITE" id="PS50109"/>
    </source>
</evidence>
<evidence type="ECO:0000259" key="12">
    <source>
        <dbReference type="PROSITE" id="PS50885"/>
    </source>
</evidence>
<dbReference type="CDD" id="cd00082">
    <property type="entry name" value="HisKA"/>
    <property type="match status" value="1"/>
</dbReference>
<keyword evidence="5" id="KW-0808">Transferase</keyword>
<name>A0A926EDM5_9FIRM</name>
<dbReference type="EMBL" id="JACRTC010000003">
    <property type="protein sequence ID" value="MBC8570484.1"/>
    <property type="molecule type" value="Genomic_DNA"/>
</dbReference>
<dbReference type="InterPro" id="IPR003594">
    <property type="entry name" value="HATPase_dom"/>
</dbReference>
<dbReference type="PANTHER" id="PTHR42878:SF7">
    <property type="entry name" value="SENSOR HISTIDINE KINASE GLRK"/>
    <property type="match status" value="1"/>
</dbReference>
<dbReference type="SUPFAM" id="SSF158472">
    <property type="entry name" value="HAMP domain-like"/>
    <property type="match status" value="1"/>
</dbReference>
<feature type="transmembrane region" description="Helical" evidence="10">
    <location>
        <begin position="7"/>
        <end position="31"/>
    </location>
</feature>
<dbReference type="PROSITE" id="PS50109">
    <property type="entry name" value="HIS_KIN"/>
    <property type="match status" value="1"/>
</dbReference>
<evidence type="ECO:0000256" key="3">
    <source>
        <dbReference type="ARBA" id="ARBA00012438"/>
    </source>
</evidence>
<proteinExistence type="predicted"/>
<dbReference type="GO" id="GO:0000155">
    <property type="term" value="F:phosphorelay sensor kinase activity"/>
    <property type="evidence" value="ECO:0007669"/>
    <property type="project" value="InterPro"/>
</dbReference>
<dbReference type="RefSeq" id="WP_262397573.1">
    <property type="nucleotide sequence ID" value="NZ_JACRTC010000003.1"/>
</dbReference>
<protein>
    <recommendedName>
        <fullName evidence="3">histidine kinase</fullName>
        <ecNumber evidence="3">2.7.13.3</ecNumber>
    </recommendedName>
</protein>
<keyword evidence="14" id="KW-1185">Reference proteome</keyword>
<dbReference type="InterPro" id="IPR003661">
    <property type="entry name" value="HisK_dim/P_dom"/>
</dbReference>
<comment type="subcellular location">
    <subcellularLocation>
        <location evidence="2">Membrane</location>
    </subcellularLocation>
</comment>
<dbReference type="SMART" id="SM00387">
    <property type="entry name" value="HATPase_c"/>
    <property type="match status" value="1"/>
</dbReference>
<dbReference type="GO" id="GO:0007234">
    <property type="term" value="P:osmosensory signaling via phosphorelay pathway"/>
    <property type="evidence" value="ECO:0007669"/>
    <property type="project" value="TreeGrafter"/>
</dbReference>